<keyword evidence="3" id="KW-0411">Iron-sulfur</keyword>
<evidence type="ECO:0000259" key="5">
    <source>
        <dbReference type="PROSITE" id="PS51669"/>
    </source>
</evidence>
<comment type="caution">
    <text evidence="6">The sequence shown here is derived from an EMBL/GenBank/DDBJ whole genome shotgun (WGS) entry which is preliminary data.</text>
</comment>
<dbReference type="Pfam" id="PF13247">
    <property type="entry name" value="Fer4_11"/>
    <property type="match status" value="1"/>
</dbReference>
<feature type="domain" description="4Fe-4S ferredoxin-type" evidence="4">
    <location>
        <begin position="697"/>
        <end position="726"/>
    </location>
</feature>
<sequence length="921" mass="96288">MTPPDALPDPLPPPDPDRRSLLRAAGASLALATAAGCDVGPQEFGSPLYAPARGADAASAGLRRYATVLDLDGLGRGVLVRARDGHAIKIEGNPRHPASLGATDVFLESAVLALHDPARSRRLRRYGRVERDAALFARYMAEQRAALAATGGQGFRLLTGPIASPTQRRLIAALLAQWPGARWHVHAPLADAAAAAGARLAFGEAVTPLPDLSRATTVLCLGADPLGPGPAQLAQARGWAEARARGRQAGRLPALIVAESTPSLTGAKADRLLVLPPWEIEALARAVAAELGVAAAEGATHPEAAALAASLRAAGAEACVLAGRGQAVAVHALAHAINATLGAEIPCIADPNAAEAGTLEELSDAVAAGQVTHLLVLDANPVFDAPAPLDMAALLRAVPHSLHAGGQVDETALACGWHLPLRHPLECFGDSRAFDGTAALRQPATMPLVEAARAPEELLGALAGLPGDGLALVQETWRGVWGEAFAENWLVALEAGVIADSATPPQVLPLRADFALPSATPQPSTPVALFAPDPNLWDGRFATEAWLQELPRPLGNLAWGNAVLMAPADARAAGVAEGAVVELRLGGQTLRAPVLVVPGQAPGVVTLPLGGGRRAAGGVPGAVGIDAYRLRPAASPWLAEGLQIRATGAEAWAERGAEHALAGDTPRVRRLAPDQAVPPLPPPRSLYPDWTYPGHAWGMAIDLDTCIGCNACVVACQAENNTPVVGPEESARGRAMHWLRVDRVVTGTAEAPQVDYQPVPCMHCEKAPCEVVCPVNATVHDHEGLNLMVYPRCIGTRTCSNNCPYKVRKFNWAGYARQADAVPVRNPEVPLRPRGVIEKCTYCQHRIKGAQDVARQEGRALRDGEITTACQAACPTRAIHFGDINDPDSDVSRAKSQGRNYALLGNLDTRPRTTYLAKLVG</sequence>
<organism evidence="6 7">
    <name type="scientific">Falsiroseomonas tokyonensis</name>
    <dbReference type="NCBI Taxonomy" id="430521"/>
    <lineage>
        <taxon>Bacteria</taxon>
        <taxon>Pseudomonadati</taxon>
        <taxon>Pseudomonadota</taxon>
        <taxon>Alphaproteobacteria</taxon>
        <taxon>Acetobacterales</taxon>
        <taxon>Roseomonadaceae</taxon>
        <taxon>Falsiroseomonas</taxon>
    </lineage>
</organism>
<name>A0ABV7BST6_9PROT</name>
<accession>A0ABV7BST6</accession>
<dbReference type="PANTHER" id="PTHR42783">
    <property type="entry name" value="GLUTAMATE SYNTHASE [NADPH] SMALL CHAIN"/>
    <property type="match status" value="1"/>
</dbReference>
<feature type="domain" description="4Fe-4S ferredoxin-type" evidence="4">
    <location>
        <begin position="785"/>
        <end position="813"/>
    </location>
</feature>
<keyword evidence="1" id="KW-0479">Metal-binding</keyword>
<evidence type="ECO:0000313" key="7">
    <source>
        <dbReference type="Proteomes" id="UP001595420"/>
    </source>
</evidence>
<dbReference type="InterPro" id="IPR017896">
    <property type="entry name" value="4Fe4S_Fe-S-bd"/>
</dbReference>
<dbReference type="PANTHER" id="PTHR42783:SF3">
    <property type="entry name" value="GLUTAMATE SYNTHASE [NADPH] SMALL CHAIN-RELATED"/>
    <property type="match status" value="1"/>
</dbReference>
<feature type="domain" description="4Fe-4S Mo/W bis-MGD-type" evidence="5">
    <location>
        <begin position="62"/>
        <end position="122"/>
    </location>
</feature>
<dbReference type="InterPro" id="IPR006963">
    <property type="entry name" value="Mopterin_OxRdtase_4Fe-4S_dom"/>
</dbReference>
<gene>
    <name evidence="6" type="ORF">ACFOD3_04960</name>
</gene>
<dbReference type="Proteomes" id="UP001595420">
    <property type="component" value="Unassembled WGS sequence"/>
</dbReference>
<dbReference type="PROSITE" id="PS51669">
    <property type="entry name" value="4FE4S_MOW_BIS_MGD"/>
    <property type="match status" value="1"/>
</dbReference>
<evidence type="ECO:0000313" key="6">
    <source>
        <dbReference type="EMBL" id="MFC2999234.1"/>
    </source>
</evidence>
<keyword evidence="2" id="KW-0408">Iron</keyword>
<evidence type="ECO:0000256" key="1">
    <source>
        <dbReference type="ARBA" id="ARBA00022723"/>
    </source>
</evidence>
<keyword evidence="7" id="KW-1185">Reference proteome</keyword>
<evidence type="ECO:0000259" key="4">
    <source>
        <dbReference type="PROSITE" id="PS51379"/>
    </source>
</evidence>
<evidence type="ECO:0000256" key="3">
    <source>
        <dbReference type="ARBA" id="ARBA00023014"/>
    </source>
</evidence>
<reference evidence="7" key="1">
    <citation type="journal article" date="2019" name="Int. J. Syst. Evol. Microbiol.">
        <title>The Global Catalogue of Microorganisms (GCM) 10K type strain sequencing project: providing services to taxonomists for standard genome sequencing and annotation.</title>
        <authorList>
            <consortium name="The Broad Institute Genomics Platform"/>
            <consortium name="The Broad Institute Genome Sequencing Center for Infectious Disease"/>
            <person name="Wu L."/>
            <person name="Ma J."/>
        </authorList>
    </citation>
    <scope>NUCLEOTIDE SEQUENCE [LARGE SCALE GENOMIC DNA]</scope>
    <source>
        <strain evidence="7">CGMCC 1.16855</strain>
    </source>
</reference>
<feature type="domain" description="4Fe-4S ferredoxin-type" evidence="4">
    <location>
        <begin position="750"/>
        <end position="783"/>
    </location>
</feature>
<evidence type="ECO:0000256" key="2">
    <source>
        <dbReference type="ARBA" id="ARBA00023004"/>
    </source>
</evidence>
<dbReference type="PROSITE" id="PS51379">
    <property type="entry name" value="4FE4S_FER_2"/>
    <property type="match status" value="3"/>
</dbReference>
<dbReference type="EMBL" id="JBHRSB010000001">
    <property type="protein sequence ID" value="MFC2999234.1"/>
    <property type="molecule type" value="Genomic_DNA"/>
</dbReference>
<proteinExistence type="predicted"/>
<protein>
    <submittedName>
        <fullName evidence="6">4Fe-4S dicluster domain-containing protein</fullName>
    </submittedName>
</protein>
<dbReference type="InterPro" id="IPR006311">
    <property type="entry name" value="TAT_signal"/>
</dbReference>
<dbReference type="RefSeq" id="WP_216835130.1">
    <property type="nucleotide sequence ID" value="NZ_JAFNJS010000001.1"/>
</dbReference>
<dbReference type="CDD" id="cd10551">
    <property type="entry name" value="PsrB"/>
    <property type="match status" value="1"/>
</dbReference>
<dbReference type="PROSITE" id="PS51318">
    <property type="entry name" value="TAT"/>
    <property type="match status" value="1"/>
</dbReference>